<gene>
    <name evidence="2" type="ORF">NIES267_47360</name>
</gene>
<protein>
    <recommendedName>
        <fullName evidence="1">Putative restriction endonuclease domain-containing protein</fullName>
    </recommendedName>
</protein>
<dbReference type="CDD" id="cd06260">
    <property type="entry name" value="DUF820-like"/>
    <property type="match status" value="1"/>
</dbReference>
<dbReference type="SUPFAM" id="SSF52980">
    <property type="entry name" value="Restriction endonuclease-like"/>
    <property type="match status" value="1"/>
</dbReference>
<dbReference type="InterPro" id="IPR011335">
    <property type="entry name" value="Restrct_endonuc-II-like"/>
</dbReference>
<dbReference type="PANTHER" id="PTHR36558">
    <property type="entry name" value="GLR1098 PROTEIN"/>
    <property type="match status" value="1"/>
</dbReference>
<accession>A0A1Z4LVG2</accession>
<feature type="domain" description="Putative restriction endonuclease" evidence="1">
    <location>
        <begin position="14"/>
        <end position="169"/>
    </location>
</feature>
<keyword evidence="3" id="KW-1185">Reference proteome</keyword>
<sequence>MVAIPKYQYMSPLEYLDWEEQQPLKYEYIYGEVFAMTGGTLPHNDVALNLASALKNHLRGKACKVQMADAKLGVSENGPFHYPDVMVSCDERDKRATKVIYHPCLIVEVLSPTTEGIDRGKNFQNYRQILTLKEYILITTEQVMVECFRLNDKGLWELQTYNQGDEIDLRSVDFKFPIDLLYEDVIFENSEE</sequence>
<evidence type="ECO:0000313" key="2">
    <source>
        <dbReference type="EMBL" id="BAY85237.1"/>
    </source>
</evidence>
<dbReference type="InterPro" id="IPR008538">
    <property type="entry name" value="Uma2"/>
</dbReference>
<evidence type="ECO:0000313" key="3">
    <source>
        <dbReference type="Proteomes" id="UP000218418"/>
    </source>
</evidence>
<dbReference type="InterPro" id="IPR012296">
    <property type="entry name" value="Nuclease_put_TT1808"/>
</dbReference>
<dbReference type="AlphaFoldDB" id="A0A1Z4LVG2"/>
<dbReference type="EMBL" id="AP018227">
    <property type="protein sequence ID" value="BAY85237.1"/>
    <property type="molecule type" value="Genomic_DNA"/>
</dbReference>
<dbReference type="Proteomes" id="UP000218418">
    <property type="component" value="Chromosome"/>
</dbReference>
<dbReference type="OrthoDB" id="424506at2"/>
<dbReference type="PANTHER" id="PTHR36558:SF1">
    <property type="entry name" value="RESTRICTION ENDONUCLEASE DOMAIN-CONTAINING PROTEIN-RELATED"/>
    <property type="match status" value="1"/>
</dbReference>
<dbReference type="Gene3D" id="3.90.1570.10">
    <property type="entry name" value="tt1808, chain A"/>
    <property type="match status" value="1"/>
</dbReference>
<organism evidence="2 3">
    <name type="scientific">Calothrix parasitica NIES-267</name>
    <dbReference type="NCBI Taxonomy" id="1973488"/>
    <lineage>
        <taxon>Bacteria</taxon>
        <taxon>Bacillati</taxon>
        <taxon>Cyanobacteriota</taxon>
        <taxon>Cyanophyceae</taxon>
        <taxon>Nostocales</taxon>
        <taxon>Calotrichaceae</taxon>
        <taxon>Calothrix</taxon>
    </lineage>
</organism>
<proteinExistence type="predicted"/>
<reference evidence="2 3" key="1">
    <citation type="submission" date="2017-06" db="EMBL/GenBank/DDBJ databases">
        <title>Genome sequencing of cyanobaciteial culture collection at National Institute for Environmental Studies (NIES).</title>
        <authorList>
            <person name="Hirose Y."/>
            <person name="Shimura Y."/>
            <person name="Fujisawa T."/>
            <person name="Nakamura Y."/>
            <person name="Kawachi M."/>
        </authorList>
    </citation>
    <scope>NUCLEOTIDE SEQUENCE [LARGE SCALE GENOMIC DNA]</scope>
    <source>
        <strain evidence="2 3">NIES-267</strain>
    </source>
</reference>
<name>A0A1Z4LVG2_9CYAN</name>
<dbReference type="Pfam" id="PF05685">
    <property type="entry name" value="Uma2"/>
    <property type="match status" value="1"/>
</dbReference>
<evidence type="ECO:0000259" key="1">
    <source>
        <dbReference type="Pfam" id="PF05685"/>
    </source>
</evidence>